<evidence type="ECO:0000256" key="1">
    <source>
        <dbReference type="SAM" id="MobiDB-lite"/>
    </source>
</evidence>
<feature type="region of interest" description="Disordered" evidence="1">
    <location>
        <begin position="28"/>
        <end position="85"/>
    </location>
</feature>
<name>A0A0K6FRR5_9AGAM</name>
<gene>
    <name evidence="2" type="ORF">RSOLAG22IIIB_08166</name>
</gene>
<protein>
    <submittedName>
        <fullName evidence="2">Uncharacterized protein</fullName>
    </submittedName>
</protein>
<keyword evidence="3" id="KW-1185">Reference proteome</keyword>
<evidence type="ECO:0000313" key="3">
    <source>
        <dbReference type="Proteomes" id="UP000044841"/>
    </source>
</evidence>
<evidence type="ECO:0000313" key="2">
    <source>
        <dbReference type="EMBL" id="CUA68921.1"/>
    </source>
</evidence>
<proteinExistence type="predicted"/>
<dbReference type="Proteomes" id="UP000044841">
    <property type="component" value="Unassembled WGS sequence"/>
</dbReference>
<organism evidence="2 3">
    <name type="scientific">Rhizoctonia solani</name>
    <dbReference type="NCBI Taxonomy" id="456999"/>
    <lineage>
        <taxon>Eukaryota</taxon>
        <taxon>Fungi</taxon>
        <taxon>Dikarya</taxon>
        <taxon>Basidiomycota</taxon>
        <taxon>Agaricomycotina</taxon>
        <taxon>Agaricomycetes</taxon>
        <taxon>Cantharellales</taxon>
        <taxon>Ceratobasidiaceae</taxon>
        <taxon>Rhizoctonia</taxon>
    </lineage>
</organism>
<sequence>MAFSVGLLVGKVEATLGGILRKPALKERGLAKQKAAAERAPAHSATEPAPTGVPQHSHDTPEEQLAAEGGPGEPILTGGGGRPAI</sequence>
<dbReference type="EMBL" id="CYGV01000580">
    <property type="protein sequence ID" value="CUA68921.1"/>
    <property type="molecule type" value="Genomic_DNA"/>
</dbReference>
<reference evidence="2 3" key="1">
    <citation type="submission" date="2015-07" db="EMBL/GenBank/DDBJ databases">
        <authorList>
            <person name="Noorani M."/>
        </authorList>
    </citation>
    <scope>NUCLEOTIDE SEQUENCE [LARGE SCALE GENOMIC DNA]</scope>
    <source>
        <strain evidence="2">BBA 69670</strain>
    </source>
</reference>
<dbReference type="AlphaFoldDB" id="A0A0K6FRR5"/>
<feature type="compositionally biased region" description="Basic and acidic residues" evidence="1">
    <location>
        <begin position="28"/>
        <end position="41"/>
    </location>
</feature>
<accession>A0A0K6FRR5</accession>
<feature type="compositionally biased region" description="Gly residues" evidence="1">
    <location>
        <begin position="69"/>
        <end position="85"/>
    </location>
</feature>